<protein>
    <submittedName>
        <fullName evidence="1">Uncharacterized protein</fullName>
    </submittedName>
</protein>
<reference evidence="1 2" key="2">
    <citation type="submission" date="2018-06" db="EMBL/GenBank/DDBJ databases">
        <authorList>
            <person name="Zhirakovskaya E."/>
        </authorList>
    </citation>
    <scope>NUCLEOTIDE SEQUENCE [LARGE SCALE GENOMIC DNA]</scope>
    <source>
        <strain evidence="1 2">FBKL4.011</strain>
    </source>
</reference>
<evidence type="ECO:0000313" key="2">
    <source>
        <dbReference type="Proteomes" id="UP000251213"/>
    </source>
</evidence>
<dbReference type="EMBL" id="QJKK01000007">
    <property type="protein sequence ID" value="RAL23252.1"/>
    <property type="molecule type" value="Genomic_DNA"/>
</dbReference>
<sequence>MVLKELHEKIVKKSDQEKAMTLNYIYTYLDNIVSDPFSDPKEAQFAQKLLMLIANHRPLGH</sequence>
<dbReference type="AlphaFoldDB" id="A0A364K342"/>
<name>A0A364K342_9BACL</name>
<dbReference type="RefSeq" id="WP_113659559.1">
    <property type="nucleotide sequence ID" value="NZ_KZ845669.1"/>
</dbReference>
<dbReference type="Proteomes" id="UP000251213">
    <property type="component" value="Unassembled WGS sequence"/>
</dbReference>
<keyword evidence="2" id="KW-1185">Reference proteome</keyword>
<evidence type="ECO:0000313" key="1">
    <source>
        <dbReference type="EMBL" id="RAL23252.1"/>
    </source>
</evidence>
<proteinExistence type="predicted"/>
<accession>A0A364K342</accession>
<dbReference type="OrthoDB" id="9879121at2"/>
<organism evidence="1 2">
    <name type="scientific">Thermoflavimicrobium daqui</name>
    <dbReference type="NCBI Taxonomy" id="2137476"/>
    <lineage>
        <taxon>Bacteria</taxon>
        <taxon>Bacillati</taxon>
        <taxon>Bacillota</taxon>
        <taxon>Bacilli</taxon>
        <taxon>Bacillales</taxon>
        <taxon>Thermoactinomycetaceae</taxon>
        <taxon>Thermoflavimicrobium</taxon>
    </lineage>
</organism>
<comment type="caution">
    <text evidence="1">The sequence shown here is derived from an EMBL/GenBank/DDBJ whole genome shotgun (WGS) entry which is preliminary data.</text>
</comment>
<gene>
    <name evidence="1" type="ORF">DL897_12890</name>
</gene>
<reference evidence="1 2" key="1">
    <citation type="submission" date="2018-06" db="EMBL/GenBank/DDBJ databases">
        <title>Thermoflavimicrobium daqus sp. nov., a thermophilic microbe isolated from Moutai-flavour Daqu.</title>
        <authorList>
            <person name="Wang X."/>
            <person name="Zhou H."/>
        </authorList>
    </citation>
    <scope>NUCLEOTIDE SEQUENCE [LARGE SCALE GENOMIC DNA]</scope>
    <source>
        <strain evidence="1 2">FBKL4.011</strain>
    </source>
</reference>